<feature type="region of interest" description="Disordered" evidence="2">
    <location>
        <begin position="1"/>
        <end position="28"/>
    </location>
</feature>
<keyword evidence="1" id="KW-0175">Coiled coil</keyword>
<evidence type="ECO:0000313" key="4">
    <source>
        <dbReference type="RefSeq" id="XP_065720016.2"/>
    </source>
</evidence>
<dbReference type="Proteomes" id="UP001652628">
    <property type="component" value="Chromosome 2R"/>
</dbReference>
<proteinExistence type="predicted"/>
<feature type="compositionally biased region" description="Basic and acidic residues" evidence="2">
    <location>
        <begin position="187"/>
        <end position="257"/>
    </location>
</feature>
<dbReference type="RefSeq" id="XP_065720016.2">
    <property type="nucleotide sequence ID" value="XM_065863944.2"/>
</dbReference>
<dbReference type="GeneID" id="108019908"/>
<keyword evidence="3" id="KW-1185">Reference proteome</keyword>
<feature type="region of interest" description="Disordered" evidence="2">
    <location>
        <begin position="187"/>
        <end position="328"/>
    </location>
</feature>
<protein>
    <submittedName>
        <fullName evidence="4">U2 snRNP-associated SURP motif-containing protein isoform X3</fullName>
    </submittedName>
</protein>
<organism evidence="3 4">
    <name type="scientific">Drosophila suzukii</name>
    <name type="common">Spotted-wing drosophila fruit fly</name>
    <dbReference type="NCBI Taxonomy" id="28584"/>
    <lineage>
        <taxon>Eukaryota</taxon>
        <taxon>Metazoa</taxon>
        <taxon>Ecdysozoa</taxon>
        <taxon>Arthropoda</taxon>
        <taxon>Hexapoda</taxon>
        <taxon>Insecta</taxon>
        <taxon>Pterygota</taxon>
        <taxon>Neoptera</taxon>
        <taxon>Endopterygota</taxon>
        <taxon>Diptera</taxon>
        <taxon>Brachycera</taxon>
        <taxon>Muscomorpha</taxon>
        <taxon>Ephydroidea</taxon>
        <taxon>Drosophilidae</taxon>
        <taxon>Drosophila</taxon>
        <taxon>Sophophora</taxon>
    </lineage>
</organism>
<feature type="compositionally biased region" description="Basic residues" evidence="2">
    <location>
        <begin position="282"/>
        <end position="307"/>
    </location>
</feature>
<reference evidence="4" key="1">
    <citation type="submission" date="2025-08" db="UniProtKB">
        <authorList>
            <consortium name="RefSeq"/>
        </authorList>
    </citation>
    <scope>IDENTIFICATION</scope>
</reference>
<name>A0AB40D6T6_DROSZ</name>
<gene>
    <name evidence="4" type="primary">FLASH</name>
</gene>
<evidence type="ECO:0000256" key="2">
    <source>
        <dbReference type="SAM" id="MobiDB-lite"/>
    </source>
</evidence>
<evidence type="ECO:0000313" key="3">
    <source>
        <dbReference type="Proteomes" id="UP001652628"/>
    </source>
</evidence>
<accession>A0AB40D6T6</accession>
<sequence length="328" mass="37900">MADHFSAVGREQEAMANRKTNGSGDLLEDNVFATKSPEELVLSEALDELLELRDHQLPDVTAKGWTEPGKKNRSLDLDIYDDLDEPQYSTKPEEKDRSLDLDIYDDLDDFQKAEDHKTKELLAWEDKHEKAQAEIQSLKTENKALGKKIKAMEVNLQNLLNTAKAEVKRKEALIAQLRKEKDDLCFRRKRVRDVEEPGERDHDSKRLKETQSRALAKKDPETERNPFKTVPKEDAKANSKNDIKKASKKEDVKKSDSGSRSPKQGQPKITERRSSTNPRRPENRHKSRDRRHSRSRSPRHSGRRDQHRSREISSRQVGRRSRSQSPSI</sequence>
<evidence type="ECO:0000256" key="1">
    <source>
        <dbReference type="SAM" id="Coils"/>
    </source>
</evidence>
<dbReference type="AlphaFoldDB" id="A0AB40D6T6"/>
<feature type="coiled-coil region" evidence="1">
    <location>
        <begin position="121"/>
        <end position="180"/>
    </location>
</feature>